<dbReference type="RefSeq" id="WP_101779530.1">
    <property type="nucleotide sequence ID" value="NZ_NBUC01000091.1"/>
</dbReference>
<dbReference type="CDD" id="cd16405">
    <property type="entry name" value="RepB_like_N"/>
    <property type="match status" value="1"/>
</dbReference>
<dbReference type="InterPro" id="IPR036086">
    <property type="entry name" value="ParB/Sulfiredoxin_sf"/>
</dbReference>
<name>A0ABX4TLE1_9HYPH</name>
<reference evidence="3 4" key="1">
    <citation type="journal article" date="2018" name="FEMS Microbiol. Ecol.">
        <title>Co-invading symbiotic mutualists of Medicago polymorpha retain high ancestral diversity and contain diverse accessory genomes.</title>
        <authorList>
            <person name="Porter S.S."/>
            <person name="Faber-Hammond J.J."/>
            <person name="Friesen M.L."/>
        </authorList>
    </citation>
    <scope>NUCLEOTIDE SEQUENCE [LARGE SCALE GENOMIC DNA]</scope>
    <source>
        <strain evidence="3 4">Str16</strain>
    </source>
</reference>
<accession>A0ABX4TLE1</accession>
<evidence type="ECO:0000313" key="4">
    <source>
        <dbReference type="Proteomes" id="UP001190825"/>
    </source>
</evidence>
<dbReference type="InterPro" id="IPR050336">
    <property type="entry name" value="Chromosome_partition/occlusion"/>
</dbReference>
<keyword evidence="4" id="KW-1185">Reference proteome</keyword>
<dbReference type="SMART" id="SM00470">
    <property type="entry name" value="ParB"/>
    <property type="match status" value="1"/>
</dbReference>
<dbReference type="PANTHER" id="PTHR33375">
    <property type="entry name" value="CHROMOSOME-PARTITIONING PROTEIN PARB-RELATED"/>
    <property type="match status" value="1"/>
</dbReference>
<dbReference type="InterPro" id="IPR011111">
    <property type="entry name" value="Plasmid_RepB"/>
</dbReference>
<dbReference type="Gene3D" id="1.10.10.2830">
    <property type="match status" value="1"/>
</dbReference>
<dbReference type="InterPro" id="IPR003115">
    <property type="entry name" value="ParB_N"/>
</dbReference>
<dbReference type="InterPro" id="IPR037972">
    <property type="entry name" value="RepB_N"/>
</dbReference>
<dbReference type="Pfam" id="PF07506">
    <property type="entry name" value="RepB"/>
    <property type="match status" value="1"/>
</dbReference>
<comment type="similarity">
    <text evidence="1">Belongs to the ParB family.</text>
</comment>
<evidence type="ECO:0000313" key="3">
    <source>
        <dbReference type="EMBL" id="PLU01567.1"/>
    </source>
</evidence>
<dbReference type="Pfam" id="PF02195">
    <property type="entry name" value="ParB_N"/>
    <property type="match status" value="1"/>
</dbReference>
<evidence type="ECO:0000256" key="1">
    <source>
        <dbReference type="ARBA" id="ARBA00006295"/>
    </source>
</evidence>
<dbReference type="Proteomes" id="UP001190825">
    <property type="component" value="Unassembled WGS sequence"/>
</dbReference>
<dbReference type="PANTHER" id="PTHR33375:SF1">
    <property type="entry name" value="CHROMOSOME-PARTITIONING PROTEIN PARB-RELATED"/>
    <property type="match status" value="1"/>
</dbReference>
<dbReference type="InterPro" id="IPR004437">
    <property type="entry name" value="ParB/RepB/Spo0J"/>
</dbReference>
<comment type="caution">
    <text evidence="3">The sequence shown here is derived from an EMBL/GenBank/DDBJ whole genome shotgun (WGS) entry which is preliminary data.</text>
</comment>
<feature type="domain" description="ParB-like N-terminal" evidence="2">
    <location>
        <begin position="65"/>
        <end position="157"/>
    </location>
</feature>
<proteinExistence type="inferred from homology"/>
<sequence>MSRRSTLKGIFGDAVEELAMANFEEEKEAERGPAGPVRSMALTLGKMEEEARAMQEALIAGLRVQDLDPELIDDSFVRDRIGDLALTEDDPFVQSIAESGQEVPILVRPHPEREGRYQVAYGHRRLRAARLLKVRVKAVVKEIADEELVVAQGVENTARSNLTYIEKATFAHTLEERGFKRAVIMKALTTDKTELSKMISVASSIPARVIKQIGNTPAYGRRKWIAFSEVYSERKLPKLQALFTSEAFSGADSDKRFDLALGELLGKAAKPASKTWRPREGKALRGSIKADGKTYTLALKADEAPAFGEFLTSKLDELYAEFKRTGD</sequence>
<dbReference type="EMBL" id="NBUC01000091">
    <property type="protein sequence ID" value="PLU01567.1"/>
    <property type="molecule type" value="Genomic_DNA"/>
</dbReference>
<dbReference type="NCBIfam" id="TIGR03454">
    <property type="entry name" value="partition_RepB"/>
    <property type="match status" value="1"/>
</dbReference>
<gene>
    <name evidence="3" type="ORF">BMJ33_18260</name>
</gene>
<protein>
    <submittedName>
        <fullName evidence="3">Plasmid partitioning protein RepB</fullName>
    </submittedName>
</protein>
<organism evidence="3 4">
    <name type="scientific">Sinorhizobium medicae</name>
    <dbReference type="NCBI Taxonomy" id="110321"/>
    <lineage>
        <taxon>Bacteria</taxon>
        <taxon>Pseudomonadati</taxon>
        <taxon>Pseudomonadota</taxon>
        <taxon>Alphaproteobacteria</taxon>
        <taxon>Hyphomicrobiales</taxon>
        <taxon>Rhizobiaceae</taxon>
        <taxon>Sinorhizobium/Ensifer group</taxon>
        <taxon>Sinorhizobium</taxon>
    </lineage>
</organism>
<dbReference type="SUPFAM" id="SSF110849">
    <property type="entry name" value="ParB/Sulfiredoxin"/>
    <property type="match status" value="1"/>
</dbReference>
<dbReference type="SUPFAM" id="SSF109709">
    <property type="entry name" value="KorB DNA-binding domain-like"/>
    <property type="match status" value="1"/>
</dbReference>
<evidence type="ECO:0000259" key="2">
    <source>
        <dbReference type="SMART" id="SM00470"/>
    </source>
</evidence>
<dbReference type="Gene3D" id="3.90.1530.30">
    <property type="match status" value="1"/>
</dbReference>
<dbReference type="InterPro" id="IPR017819">
    <property type="entry name" value="Plasmid_partition_RepB"/>
</dbReference>
<dbReference type="NCBIfam" id="TIGR00180">
    <property type="entry name" value="parB_part"/>
    <property type="match status" value="1"/>
</dbReference>